<dbReference type="InterPro" id="IPR001303">
    <property type="entry name" value="Aldolase_II/adducin_N"/>
</dbReference>
<dbReference type="InterPro" id="IPR036409">
    <property type="entry name" value="Aldolase_II/adducin_N_sf"/>
</dbReference>
<dbReference type="SMART" id="SM01007">
    <property type="entry name" value="Aldolase_II"/>
    <property type="match status" value="1"/>
</dbReference>
<evidence type="ECO:0000313" key="4">
    <source>
        <dbReference type="EMBL" id="RZD16503.1"/>
    </source>
</evidence>
<keyword evidence="2" id="KW-0456">Lyase</keyword>
<dbReference type="PANTHER" id="PTHR22789">
    <property type="entry name" value="FUCULOSE PHOSPHATE ALDOLASE"/>
    <property type="match status" value="1"/>
</dbReference>
<dbReference type="Pfam" id="PF00596">
    <property type="entry name" value="Aldolase_II"/>
    <property type="match status" value="1"/>
</dbReference>
<keyword evidence="1" id="KW-0479">Metal-binding</keyword>
<dbReference type="GO" id="GO:0019323">
    <property type="term" value="P:pentose catabolic process"/>
    <property type="evidence" value="ECO:0007669"/>
    <property type="project" value="TreeGrafter"/>
</dbReference>
<evidence type="ECO:0000313" key="5">
    <source>
        <dbReference type="Proteomes" id="UP000316562"/>
    </source>
</evidence>
<dbReference type="Proteomes" id="UP000316562">
    <property type="component" value="Unassembled WGS sequence"/>
</dbReference>
<dbReference type="AlphaFoldDB" id="A0A519BGV1"/>
<gene>
    <name evidence="4" type="ORF">EVJ46_05660</name>
</gene>
<dbReference type="EMBL" id="SGBC01000002">
    <property type="protein sequence ID" value="RZD16503.1"/>
    <property type="molecule type" value="Genomic_DNA"/>
</dbReference>
<evidence type="ECO:0000256" key="2">
    <source>
        <dbReference type="ARBA" id="ARBA00023239"/>
    </source>
</evidence>
<protein>
    <recommendedName>
        <fullName evidence="3">Class II aldolase/adducin N-terminal domain-containing protein</fullName>
    </recommendedName>
</protein>
<comment type="caution">
    <text evidence="4">The sequence shown here is derived from an EMBL/GenBank/DDBJ whole genome shotgun (WGS) entry which is preliminary data.</text>
</comment>
<name>A0A519BGV1_ACIG2</name>
<dbReference type="GO" id="GO:0046872">
    <property type="term" value="F:metal ion binding"/>
    <property type="evidence" value="ECO:0007669"/>
    <property type="project" value="UniProtKB-KW"/>
</dbReference>
<dbReference type="SUPFAM" id="SSF53639">
    <property type="entry name" value="AraD/HMP-PK domain-like"/>
    <property type="match status" value="2"/>
</dbReference>
<accession>A0A519BGV1</accession>
<reference evidence="4 5" key="1">
    <citation type="journal article" date="2019" name="ISME J.">
        <title>Insights into ecological role of a new deltaproteobacterial order Candidatus Acidulodesulfobacterales by metagenomics and metatranscriptomics.</title>
        <authorList>
            <person name="Tan S."/>
            <person name="Liu J."/>
            <person name="Fang Y."/>
            <person name="Hedlund B.P."/>
            <person name="Lian Z.H."/>
            <person name="Huang L.Y."/>
            <person name="Li J.T."/>
            <person name="Huang L.N."/>
            <person name="Li W.J."/>
            <person name="Jiang H.C."/>
            <person name="Dong H.L."/>
            <person name="Shu W.S."/>
        </authorList>
    </citation>
    <scope>NUCLEOTIDE SEQUENCE [LARGE SCALE GENOMIC DNA]</scope>
    <source>
        <strain evidence="4">AP2</strain>
    </source>
</reference>
<evidence type="ECO:0000259" key="3">
    <source>
        <dbReference type="SMART" id="SM01007"/>
    </source>
</evidence>
<dbReference type="InterPro" id="IPR050197">
    <property type="entry name" value="Aldolase_class_II_sugar_metab"/>
</dbReference>
<dbReference type="GO" id="GO:0016832">
    <property type="term" value="F:aldehyde-lyase activity"/>
    <property type="evidence" value="ECO:0007669"/>
    <property type="project" value="TreeGrafter"/>
</dbReference>
<organism evidence="4 5">
    <name type="scientific">Acididesulfobacter guangdongensis</name>
    <dbReference type="NCBI Taxonomy" id="2597225"/>
    <lineage>
        <taxon>Bacteria</taxon>
        <taxon>Deltaproteobacteria</taxon>
        <taxon>Candidatus Acidulodesulfobacterales</taxon>
        <taxon>Candidatus Acididesulfobacter</taxon>
    </lineage>
</organism>
<dbReference type="GO" id="GO:0005829">
    <property type="term" value="C:cytosol"/>
    <property type="evidence" value="ECO:0007669"/>
    <property type="project" value="TreeGrafter"/>
</dbReference>
<dbReference type="PANTHER" id="PTHR22789:SF0">
    <property type="entry name" value="3-OXO-TETRONATE 4-PHOSPHATE DECARBOXYLASE-RELATED"/>
    <property type="match status" value="1"/>
</dbReference>
<feature type="domain" description="Class II aldolase/adducin N-terminal" evidence="3">
    <location>
        <begin position="13"/>
        <end position="255"/>
    </location>
</feature>
<evidence type="ECO:0000256" key="1">
    <source>
        <dbReference type="ARBA" id="ARBA00022723"/>
    </source>
</evidence>
<dbReference type="Gene3D" id="3.40.225.10">
    <property type="entry name" value="Class II aldolase/adducin N-terminal domain"/>
    <property type="match status" value="2"/>
</dbReference>
<proteinExistence type="predicted"/>
<sequence>MKSISDVYLKKIKEMQKACSIAFSKNLIDTHSGNISCGNSLNNEIIITKTGASLINLEVNDFTIAPLEIADIANNGYYPSDTLKESSPSSEIAVHRFIAQSYPDSCILHTHPETAIALGINDNYRYSENKYMYNFEDFNKNKDALLALDKKNSDTKNLNIDTIHNLFEKYPELKILKPADFEASYFFPLIYIFPLNFIDDIKLNNKNNINFKISDIFTDNGIFIIKYHGCFAWGKTALDALRWTMMLESSSKILYMLNTL</sequence>